<reference evidence="2 3" key="1">
    <citation type="submission" date="2017-06" db="EMBL/GenBank/DDBJ databases">
        <title>Comparative genomic analysis of Ambrosia Fusariam Clade fungi.</title>
        <authorList>
            <person name="Stajich J.E."/>
            <person name="Carrillo J."/>
            <person name="Kijimoto T."/>
            <person name="Eskalen A."/>
            <person name="O'Donnell K."/>
            <person name="Kasson M."/>
        </authorList>
    </citation>
    <scope>NUCLEOTIDE SEQUENCE [LARGE SCALE GENOMIC DNA]</scope>
    <source>
        <strain evidence="2 3">NRRL62606</strain>
    </source>
</reference>
<dbReference type="Pfam" id="PF00753">
    <property type="entry name" value="Lactamase_B"/>
    <property type="match status" value="1"/>
</dbReference>
<dbReference type="AlphaFoldDB" id="A0A428PRL0"/>
<gene>
    <name evidence="2" type="ORF">CEP51_014513</name>
</gene>
<keyword evidence="3" id="KW-1185">Reference proteome</keyword>
<dbReference type="InterPro" id="IPR001279">
    <property type="entry name" value="Metallo-B-lactamas"/>
</dbReference>
<dbReference type="Gene3D" id="3.60.15.10">
    <property type="entry name" value="Ribonuclease Z/Hydroxyacylglutathione hydrolase-like"/>
    <property type="match status" value="1"/>
</dbReference>
<dbReference type="EMBL" id="NKCL01000684">
    <property type="protein sequence ID" value="RSL55650.1"/>
    <property type="molecule type" value="Genomic_DNA"/>
</dbReference>
<proteinExistence type="predicted"/>
<evidence type="ECO:0000313" key="3">
    <source>
        <dbReference type="Proteomes" id="UP000287972"/>
    </source>
</evidence>
<evidence type="ECO:0000313" key="2">
    <source>
        <dbReference type="EMBL" id="RSL55650.1"/>
    </source>
</evidence>
<protein>
    <recommendedName>
        <fullName evidence="1">Metallo-beta-lactamase domain-containing protein</fullName>
    </recommendedName>
</protein>
<feature type="domain" description="Metallo-beta-lactamase" evidence="1">
    <location>
        <begin position="279"/>
        <end position="346"/>
    </location>
</feature>
<dbReference type="InterPro" id="IPR036866">
    <property type="entry name" value="RibonucZ/Hydroxyglut_hydro"/>
</dbReference>
<name>A0A428PRL0_9HYPO</name>
<dbReference type="Proteomes" id="UP000287972">
    <property type="component" value="Unassembled WGS sequence"/>
</dbReference>
<evidence type="ECO:0000259" key="1">
    <source>
        <dbReference type="Pfam" id="PF00753"/>
    </source>
</evidence>
<accession>A0A428PRL0</accession>
<organism evidence="2 3">
    <name type="scientific">Fusarium floridanum</name>
    <dbReference type="NCBI Taxonomy" id="1325733"/>
    <lineage>
        <taxon>Eukaryota</taxon>
        <taxon>Fungi</taxon>
        <taxon>Dikarya</taxon>
        <taxon>Ascomycota</taxon>
        <taxon>Pezizomycotina</taxon>
        <taxon>Sordariomycetes</taxon>
        <taxon>Hypocreomycetidae</taxon>
        <taxon>Hypocreales</taxon>
        <taxon>Nectriaceae</taxon>
        <taxon>Fusarium</taxon>
        <taxon>Fusarium solani species complex</taxon>
    </lineage>
</organism>
<dbReference type="SUPFAM" id="SSF56281">
    <property type="entry name" value="Metallo-hydrolase/oxidoreductase"/>
    <property type="match status" value="1"/>
</dbReference>
<comment type="caution">
    <text evidence="2">The sequence shown here is derived from an EMBL/GenBank/DDBJ whole genome shotgun (WGS) entry which is preliminary data.</text>
</comment>
<sequence>MVKYIGGRVLRIRPLYMAVSLNTADQVAVRSGLQNISFSFEEKHIKQRIDRFAVLGTTLAFARANLEPMEYSLVIQGGELGFAANVAGSYSVFDPTAPPSGYQDGTTIGFFFDKRSQQMVPAAADDIYDHNLELAVMFDPDSNLPYMIRSYENHPIFGPSTNDLLMMNYTSIQGVQFPRQFKTIYNNQHLLSNYIADEVVVNPGLDPTFFDGPAGQEPPALARNSEYSFAEIGQLSSIWLWIGPYTATLDTLTATQPFPDLPGVWDLSRDDPLGRRQLVLEVGDAVVVLDAPPHQSHLVIQWVRQTLGKSVTHVFLTHHHHDHALGVADYVAAGSKVIVPVRSKSYYRDIPDDQFLTYTAEEPFILEDDSMRSYFVDMGESVLTNDAAYAYITPRCPAVNSSAVVFDADHALLTSLPNFDQGTLHKLLVTLARDRVAKTA</sequence>